<protein>
    <recommendedName>
        <fullName evidence="8">Ribonuclease R</fullName>
        <shortName evidence="8">RNase R</shortName>
        <ecNumber evidence="8">3.1.13.1</ecNumber>
    </recommendedName>
</protein>
<comment type="catalytic activity">
    <reaction evidence="1 8">
        <text>Exonucleolytic cleavage in the 3'- to 5'-direction to yield nucleoside 5'-phosphates.</text>
        <dbReference type="EC" id="3.1.13.1"/>
    </reaction>
</comment>
<proteinExistence type="inferred from homology"/>
<dbReference type="AlphaFoldDB" id="A0A0U5B214"/>
<dbReference type="OrthoDB" id="9764149at2"/>
<evidence type="ECO:0000313" key="11">
    <source>
        <dbReference type="Proteomes" id="UP000068196"/>
    </source>
</evidence>
<gene>
    <name evidence="8" type="primary">rnr</name>
    <name evidence="10" type="ORF">THC_1778</name>
</gene>
<dbReference type="InterPro" id="IPR001900">
    <property type="entry name" value="RNase_II/R"/>
</dbReference>
<keyword evidence="3 8" id="KW-0963">Cytoplasm</keyword>
<evidence type="ECO:0000256" key="4">
    <source>
        <dbReference type="ARBA" id="ARBA00022722"/>
    </source>
</evidence>
<evidence type="ECO:0000256" key="8">
    <source>
        <dbReference type="HAMAP-Rule" id="MF_01895"/>
    </source>
</evidence>
<keyword evidence="7 8" id="KW-0694">RNA-binding</keyword>
<dbReference type="InterPro" id="IPR011129">
    <property type="entry name" value="CSD"/>
</dbReference>
<dbReference type="InterPro" id="IPR040476">
    <property type="entry name" value="CSD2"/>
</dbReference>
<dbReference type="InterPro" id="IPR004476">
    <property type="entry name" value="RNase_II/RNase_R"/>
</dbReference>
<dbReference type="InterPro" id="IPR013223">
    <property type="entry name" value="RNase_B_OB_dom"/>
</dbReference>
<dbReference type="Pfam" id="PF00773">
    <property type="entry name" value="RNB"/>
    <property type="match status" value="1"/>
</dbReference>
<accession>A0A0U5B214</accession>
<dbReference type="Proteomes" id="UP000068196">
    <property type="component" value="Chromosome"/>
</dbReference>
<dbReference type="GO" id="GO:0005829">
    <property type="term" value="C:cytosol"/>
    <property type="evidence" value="ECO:0007669"/>
    <property type="project" value="UniProtKB-ARBA"/>
</dbReference>
<dbReference type="Pfam" id="PF17876">
    <property type="entry name" value="CSD2"/>
    <property type="match status" value="1"/>
</dbReference>
<dbReference type="PANTHER" id="PTHR23355:SF9">
    <property type="entry name" value="DIS3-LIKE EXONUCLEASE 2"/>
    <property type="match status" value="1"/>
</dbReference>
<dbReference type="InterPro" id="IPR003029">
    <property type="entry name" value="S1_domain"/>
</dbReference>
<comment type="similarity">
    <text evidence="8">Belongs to the RNR ribonuclease family. RNase R subfamily.</text>
</comment>
<dbReference type="SMART" id="SM00357">
    <property type="entry name" value="CSP"/>
    <property type="match status" value="1"/>
</dbReference>
<feature type="domain" description="S1 motif" evidence="9">
    <location>
        <begin position="629"/>
        <end position="710"/>
    </location>
</feature>
<dbReference type="InterPro" id="IPR050180">
    <property type="entry name" value="RNR_Ribonuclease"/>
</dbReference>
<comment type="subcellular location">
    <subcellularLocation>
        <location evidence="2 8">Cytoplasm</location>
    </subcellularLocation>
</comment>
<dbReference type="SUPFAM" id="SSF50249">
    <property type="entry name" value="Nucleic acid-binding proteins"/>
    <property type="match status" value="4"/>
</dbReference>
<dbReference type="PATRIC" id="fig|1653476.3.peg.1854"/>
<reference evidence="11" key="2">
    <citation type="journal article" date="2016" name="Int. J. Syst. Evol. Microbiol.">
        <title>Caldimicrobium thiodismutans sp. nov., a sulfur-disproportionating bacterium isolated from a hot spring.</title>
        <authorList>
            <person name="Kojima H."/>
            <person name="Umezawa K."/>
            <person name="Fukui M."/>
        </authorList>
    </citation>
    <scope>NUCLEOTIDE SEQUENCE [LARGE SCALE GENOMIC DNA]</scope>
    <source>
        <strain evidence="11">TF1</strain>
    </source>
</reference>
<dbReference type="EMBL" id="AP014945">
    <property type="protein sequence ID" value="BAU24137.1"/>
    <property type="molecule type" value="Genomic_DNA"/>
</dbReference>
<organism evidence="10 11">
    <name type="scientific">Caldimicrobium thiodismutans</name>
    <dbReference type="NCBI Taxonomy" id="1653476"/>
    <lineage>
        <taxon>Bacteria</taxon>
        <taxon>Pseudomonadati</taxon>
        <taxon>Thermodesulfobacteriota</taxon>
        <taxon>Thermodesulfobacteria</taxon>
        <taxon>Thermodesulfobacteriales</taxon>
        <taxon>Thermodesulfobacteriaceae</taxon>
        <taxon>Caldimicrobium</taxon>
    </lineage>
</organism>
<dbReference type="RefSeq" id="WP_068516370.1">
    <property type="nucleotide sequence ID" value="NZ_AP014945.1"/>
</dbReference>
<dbReference type="SMART" id="SM00955">
    <property type="entry name" value="RNB"/>
    <property type="match status" value="1"/>
</dbReference>
<keyword evidence="4 8" id="KW-0540">Nuclease</keyword>
<evidence type="ECO:0000256" key="6">
    <source>
        <dbReference type="ARBA" id="ARBA00022839"/>
    </source>
</evidence>
<dbReference type="STRING" id="1653476.THC_1778"/>
<comment type="function">
    <text evidence="8">3'-5' exoribonuclease that releases 5'-nucleoside monophosphates and is involved in maturation of structured RNAs.</text>
</comment>
<dbReference type="HAMAP" id="MF_01895">
    <property type="entry name" value="RNase_R"/>
    <property type="match status" value="1"/>
</dbReference>
<dbReference type="NCBIfam" id="TIGR02063">
    <property type="entry name" value="RNase_R"/>
    <property type="match status" value="1"/>
</dbReference>
<dbReference type="PROSITE" id="PS50126">
    <property type="entry name" value="S1"/>
    <property type="match status" value="1"/>
</dbReference>
<dbReference type="CDD" id="cd04471">
    <property type="entry name" value="S1_RNase_R"/>
    <property type="match status" value="1"/>
</dbReference>
<keyword evidence="6 8" id="KW-0269">Exonuclease</keyword>
<reference evidence="10 11" key="1">
    <citation type="journal article" date="2016" name="Int. J. Syst. Evol. Microbiol.">
        <title>Caldimicrobium thiodismutans sp. nov., a sulfur-disproportionating bacterium isolated from a hot spring, and emended description of the genus Caldimicrobium.</title>
        <authorList>
            <person name="Kojima H."/>
            <person name="Umezawa K."/>
            <person name="Fukui M."/>
        </authorList>
    </citation>
    <scope>NUCLEOTIDE SEQUENCE [LARGE SCALE GENOMIC DNA]</scope>
    <source>
        <strain evidence="10 11">TF1</strain>
    </source>
</reference>
<dbReference type="Gene3D" id="2.40.50.140">
    <property type="entry name" value="Nucleic acid-binding proteins"/>
    <property type="match status" value="2"/>
</dbReference>
<dbReference type="EC" id="3.1.13.1" evidence="8"/>
<keyword evidence="11" id="KW-1185">Reference proteome</keyword>
<dbReference type="Pfam" id="PF08206">
    <property type="entry name" value="OB_RNB"/>
    <property type="match status" value="1"/>
</dbReference>
<dbReference type="InterPro" id="IPR011805">
    <property type="entry name" value="RNase_R"/>
</dbReference>
<dbReference type="Pfam" id="PF00575">
    <property type="entry name" value="S1"/>
    <property type="match status" value="1"/>
</dbReference>
<evidence type="ECO:0000256" key="3">
    <source>
        <dbReference type="ARBA" id="ARBA00022490"/>
    </source>
</evidence>
<sequence length="711" mass="81887">MSKKKEKTPFKISKKPIPSEEGIIQLFQKSKKALLLKEIYHLLNVPKAEREQIRNLVKALVEKGKLIQIRKRRFALPESLSILKGKLRVHPDGYGFVETEEGKTVFVPQRRLNKALDGDIVLVRIEKLARKGPEGSIVTVLERPRKNIVGYLVKRHKFFFVEPEDRRLPFEIFIPKKKRLKAKEGNLVVAQILQSTSEFGVPLGEIIKDLGDPEEITTHCLATVFKFNLPQEFSSDVEKELENIPDEVPEEDKIGRIDLRNIPLVTIDGESARDFDDAICVKKNSKGFTLWVAIADVSHYVKKGSHLDQEAYERGTSVYFPNMVLPMFPKKLSNGLCSLNPLVDRLAMVVELDFTPKGKIRNRKIYEAVIRSQARLTYTEVKKMLLDKDKKLIKKYQHLYPMLLSAGELAQILREKRMARGSLDFDLPEPEIILNLEGKIENIVKRERNLAHMLIEDFMITANEAVAEFLTEKGFPLLYRVHETPDSNKVKELIEFLPLENTKIKIPEEPTPKFFQKLLDLIKDHPLSYLYNHLLLRSLKQAKYSPHNVGHFGLASTCYCHFTSPIRRYPDLVVHRALKRALRKKRAPYTEDELEEMGKSLSIKERTAEEAEREVFKKFQCFFMKDKIGEAFSGIISGVTAFGFFVDLKEYLVSGVVRVVDLVDDFYVLDEKGISLIGKQKGKVYQIGQTVKVKVKNVDLRRFQINFQLIE</sequence>
<dbReference type="KEGG" id="cthi:THC_1778"/>
<dbReference type="GO" id="GO:0008859">
    <property type="term" value="F:exoribonuclease II activity"/>
    <property type="evidence" value="ECO:0007669"/>
    <property type="project" value="UniProtKB-UniRule"/>
</dbReference>
<evidence type="ECO:0000256" key="1">
    <source>
        <dbReference type="ARBA" id="ARBA00001849"/>
    </source>
</evidence>
<dbReference type="InterPro" id="IPR012340">
    <property type="entry name" value="NA-bd_OB-fold"/>
</dbReference>
<dbReference type="SMART" id="SM00316">
    <property type="entry name" value="S1"/>
    <property type="match status" value="2"/>
</dbReference>
<evidence type="ECO:0000313" key="10">
    <source>
        <dbReference type="EMBL" id="BAU24137.1"/>
    </source>
</evidence>
<evidence type="ECO:0000256" key="7">
    <source>
        <dbReference type="ARBA" id="ARBA00022884"/>
    </source>
</evidence>
<dbReference type="GO" id="GO:0006402">
    <property type="term" value="P:mRNA catabolic process"/>
    <property type="evidence" value="ECO:0007669"/>
    <property type="project" value="TreeGrafter"/>
</dbReference>
<evidence type="ECO:0000256" key="5">
    <source>
        <dbReference type="ARBA" id="ARBA00022801"/>
    </source>
</evidence>
<keyword evidence="5 8" id="KW-0378">Hydrolase</keyword>
<dbReference type="NCBIfam" id="TIGR00358">
    <property type="entry name" value="3_prime_RNase"/>
    <property type="match status" value="1"/>
</dbReference>
<evidence type="ECO:0000259" key="9">
    <source>
        <dbReference type="PROSITE" id="PS50126"/>
    </source>
</evidence>
<name>A0A0U5B214_9BACT</name>
<evidence type="ECO:0000256" key="2">
    <source>
        <dbReference type="ARBA" id="ARBA00004496"/>
    </source>
</evidence>
<dbReference type="PANTHER" id="PTHR23355">
    <property type="entry name" value="RIBONUCLEASE"/>
    <property type="match status" value="1"/>
</dbReference>
<dbReference type="GO" id="GO:0003723">
    <property type="term" value="F:RNA binding"/>
    <property type="evidence" value="ECO:0007669"/>
    <property type="project" value="UniProtKB-UniRule"/>
</dbReference>